<dbReference type="InterPro" id="IPR002797">
    <property type="entry name" value="Polysacc_synth"/>
</dbReference>
<comment type="caution">
    <text evidence="7">The sequence shown here is derived from an EMBL/GenBank/DDBJ whole genome shotgun (WGS) entry which is preliminary data.</text>
</comment>
<proteinExistence type="predicted"/>
<keyword evidence="4 6" id="KW-1133">Transmembrane helix</keyword>
<feature type="transmembrane region" description="Helical" evidence="6">
    <location>
        <begin position="351"/>
        <end position="368"/>
    </location>
</feature>
<accession>A0ABW9E0G3</accession>
<dbReference type="RefSeq" id="WP_408339352.1">
    <property type="nucleotide sequence ID" value="NZ_JAQQCF010000031.1"/>
</dbReference>
<keyword evidence="3 6" id="KW-0812">Transmembrane</keyword>
<keyword evidence="2" id="KW-1003">Cell membrane</keyword>
<evidence type="ECO:0000256" key="6">
    <source>
        <dbReference type="SAM" id="Phobius"/>
    </source>
</evidence>
<organism evidence="7 8">
    <name type="scientific">Paraburkholderia metrosideri</name>
    <dbReference type="NCBI Taxonomy" id="580937"/>
    <lineage>
        <taxon>Bacteria</taxon>
        <taxon>Pseudomonadati</taxon>
        <taxon>Pseudomonadota</taxon>
        <taxon>Betaproteobacteria</taxon>
        <taxon>Burkholderiales</taxon>
        <taxon>Burkholderiaceae</taxon>
        <taxon>Paraburkholderia</taxon>
    </lineage>
</organism>
<dbReference type="Proteomes" id="UP001629432">
    <property type="component" value="Unassembled WGS sequence"/>
</dbReference>
<feature type="transmembrane region" description="Helical" evidence="6">
    <location>
        <begin position="165"/>
        <end position="187"/>
    </location>
</feature>
<evidence type="ECO:0000256" key="5">
    <source>
        <dbReference type="ARBA" id="ARBA00023136"/>
    </source>
</evidence>
<evidence type="ECO:0000313" key="7">
    <source>
        <dbReference type="EMBL" id="MFM0640722.1"/>
    </source>
</evidence>
<comment type="subcellular location">
    <subcellularLocation>
        <location evidence="1">Cell membrane</location>
        <topology evidence="1">Multi-pass membrane protein</topology>
    </subcellularLocation>
</comment>
<feature type="transmembrane region" description="Helical" evidence="6">
    <location>
        <begin position="326"/>
        <end position="344"/>
    </location>
</feature>
<evidence type="ECO:0000256" key="1">
    <source>
        <dbReference type="ARBA" id="ARBA00004651"/>
    </source>
</evidence>
<feature type="transmembrane region" description="Helical" evidence="6">
    <location>
        <begin position="35"/>
        <end position="56"/>
    </location>
</feature>
<dbReference type="Pfam" id="PF01943">
    <property type="entry name" value="Polysacc_synt"/>
    <property type="match status" value="1"/>
</dbReference>
<feature type="transmembrane region" description="Helical" evidence="6">
    <location>
        <begin position="77"/>
        <end position="103"/>
    </location>
</feature>
<gene>
    <name evidence="7" type="ORF">PQQ63_28905</name>
</gene>
<feature type="transmembrane region" description="Helical" evidence="6">
    <location>
        <begin position="284"/>
        <end position="306"/>
    </location>
</feature>
<keyword evidence="5 6" id="KW-0472">Membrane</keyword>
<protein>
    <submittedName>
        <fullName evidence="7">Oligosaccharide flippase family protein</fullName>
    </submittedName>
</protein>
<evidence type="ECO:0000313" key="8">
    <source>
        <dbReference type="Proteomes" id="UP001629432"/>
    </source>
</evidence>
<evidence type="ECO:0000256" key="3">
    <source>
        <dbReference type="ARBA" id="ARBA00022692"/>
    </source>
</evidence>
<name>A0ABW9E0G3_9BURK</name>
<dbReference type="PANTHER" id="PTHR30250:SF11">
    <property type="entry name" value="O-ANTIGEN TRANSPORTER-RELATED"/>
    <property type="match status" value="1"/>
</dbReference>
<dbReference type="InterPro" id="IPR050833">
    <property type="entry name" value="Poly_Biosynth_Transport"/>
</dbReference>
<evidence type="ECO:0000256" key="4">
    <source>
        <dbReference type="ARBA" id="ARBA00022989"/>
    </source>
</evidence>
<reference evidence="7 8" key="1">
    <citation type="journal article" date="2024" name="Chem. Sci.">
        <title>Discovery of megapolipeptins by genome mining of a Burkholderiales bacteria collection.</title>
        <authorList>
            <person name="Paulo B.S."/>
            <person name="Recchia M.J.J."/>
            <person name="Lee S."/>
            <person name="Fergusson C.H."/>
            <person name="Romanowski S.B."/>
            <person name="Hernandez A."/>
            <person name="Krull N."/>
            <person name="Liu D.Y."/>
            <person name="Cavanagh H."/>
            <person name="Bos A."/>
            <person name="Gray C.A."/>
            <person name="Murphy B.T."/>
            <person name="Linington R.G."/>
            <person name="Eustaquio A.S."/>
        </authorList>
    </citation>
    <scope>NUCLEOTIDE SEQUENCE [LARGE SCALE GENOMIC DNA]</scope>
    <source>
        <strain evidence="7 8">RL17-338-BIC-A</strain>
    </source>
</reference>
<feature type="transmembrane region" description="Helical" evidence="6">
    <location>
        <begin position="109"/>
        <end position="131"/>
    </location>
</feature>
<sequence>MKKNIIWLILVQCSNYVFPLITLPYLLRVLGAHEYGIYTLMLAYTQYILLVVDYGFNFTATRLISKTNGSNSDIRKIFFTTLTAKIFLAFTACGLGSIIFLLMGVPPVFWKYGGFALLAALGNALYPLWLYQGIQRMAPISVSILTGKSIITAATFCFVKSEHDVGTAIFINSLTFLLPGIFLTIFAQMDVVRGFYRPTVSDVIEALKDGFPLFISTIATSFYTTFNIVLLGAYSTQTSVGSYGAADKVRVAAQGMFLPFTQAIFPRICVDSDRAGMRKRIIRYGIPFFSMGIAMTAFIYIFGKYISLIYFGKQNYVAATYFQKMAPLPMIVCMAIIFGQWYMIGRGFNKALSVIYVCGSLIHLLYVVPAVKFFGVLGVIYSVIATETLLTAAMIIFFITQEFKKQGRINK</sequence>
<feature type="transmembrane region" description="Helical" evidence="6">
    <location>
        <begin position="374"/>
        <end position="399"/>
    </location>
</feature>
<dbReference type="EMBL" id="JAQQCF010000031">
    <property type="protein sequence ID" value="MFM0640722.1"/>
    <property type="molecule type" value="Genomic_DNA"/>
</dbReference>
<evidence type="ECO:0000256" key="2">
    <source>
        <dbReference type="ARBA" id="ARBA00022475"/>
    </source>
</evidence>
<dbReference type="PANTHER" id="PTHR30250">
    <property type="entry name" value="PST FAMILY PREDICTED COLANIC ACID TRANSPORTER"/>
    <property type="match status" value="1"/>
</dbReference>
<keyword evidence="8" id="KW-1185">Reference proteome</keyword>